<gene>
    <name evidence="1" type="ORF">F2Q70_00006233</name>
</gene>
<accession>A0A8S9IR18</accession>
<sequence>MPETRRLLGSQLTPYQPLQQSWPFHVLNTPMYGSLSFDRNSCVYPEKKIKKTENLKDGSKREEAKA</sequence>
<dbReference type="AlphaFoldDB" id="A0A8S9IR18"/>
<name>A0A8S9IR18_BRACR</name>
<proteinExistence type="predicted"/>
<protein>
    <submittedName>
        <fullName evidence="1">Uncharacterized protein</fullName>
    </submittedName>
</protein>
<comment type="caution">
    <text evidence="1">The sequence shown here is derived from an EMBL/GenBank/DDBJ whole genome shotgun (WGS) entry which is preliminary data.</text>
</comment>
<reference evidence="1" key="1">
    <citation type="submission" date="2019-12" db="EMBL/GenBank/DDBJ databases">
        <title>Genome sequencing and annotation of Brassica cretica.</title>
        <authorList>
            <person name="Studholme D.J."/>
            <person name="Sarris P.F."/>
        </authorList>
    </citation>
    <scope>NUCLEOTIDE SEQUENCE</scope>
    <source>
        <strain evidence="1">PFS-102/07</strain>
        <tissue evidence="1">Leaf</tissue>
    </source>
</reference>
<dbReference type="EMBL" id="QGKY02001015">
    <property type="protein sequence ID" value="KAF2571862.1"/>
    <property type="molecule type" value="Genomic_DNA"/>
</dbReference>
<organism evidence="1">
    <name type="scientific">Brassica cretica</name>
    <name type="common">Mustard</name>
    <dbReference type="NCBI Taxonomy" id="69181"/>
    <lineage>
        <taxon>Eukaryota</taxon>
        <taxon>Viridiplantae</taxon>
        <taxon>Streptophyta</taxon>
        <taxon>Embryophyta</taxon>
        <taxon>Tracheophyta</taxon>
        <taxon>Spermatophyta</taxon>
        <taxon>Magnoliopsida</taxon>
        <taxon>eudicotyledons</taxon>
        <taxon>Gunneridae</taxon>
        <taxon>Pentapetalae</taxon>
        <taxon>rosids</taxon>
        <taxon>malvids</taxon>
        <taxon>Brassicales</taxon>
        <taxon>Brassicaceae</taxon>
        <taxon>Brassiceae</taxon>
        <taxon>Brassica</taxon>
    </lineage>
</organism>
<evidence type="ECO:0000313" key="1">
    <source>
        <dbReference type="EMBL" id="KAF2571862.1"/>
    </source>
</evidence>